<feature type="transmembrane region" description="Helical" evidence="6">
    <location>
        <begin position="241"/>
        <end position="262"/>
    </location>
</feature>
<accession>A0ABV2NXB8</accession>
<dbReference type="PANTHER" id="PTHR42718">
    <property type="entry name" value="MAJOR FACILITATOR SUPERFAMILY MULTIDRUG TRANSPORTER MFSC"/>
    <property type="match status" value="1"/>
</dbReference>
<evidence type="ECO:0000313" key="8">
    <source>
        <dbReference type="EMBL" id="MET3944157.1"/>
    </source>
</evidence>
<dbReference type="SUPFAM" id="SSF103473">
    <property type="entry name" value="MFS general substrate transporter"/>
    <property type="match status" value="1"/>
</dbReference>
<evidence type="ECO:0000256" key="5">
    <source>
        <dbReference type="ARBA" id="ARBA00023136"/>
    </source>
</evidence>
<dbReference type="Gene3D" id="1.20.1250.20">
    <property type="entry name" value="MFS general substrate transporter like domains"/>
    <property type="match status" value="1"/>
</dbReference>
<sequence>MFYTARMTSTHTPQPAAGQKLPTNQVVPLMVALLVAVFAFQLNASMLAPALATMESDLNATTAQIGMTQTAFFTAAAVFALFMPRWGDLIGRRKVLVGMMAVTVLGSVVAALATNVTMLFIGRVIQGVSGPTVALTSVMLRQAVREEKQFAFLVGILTSVNGGIAGIDALLGGWLTDAFGFRSLFWVIGAAALLAVFAARYGVPETKSNELQPMDWKGVAGLVVGAAAILTALNMAGELAAANWVMVIILLAIGAASLVWFWRTEKSSPHPLMSTDLLSQRRTWALLLTTTLTMTGVFAVMNGLVPNLAQDDVAGPGMSAGVVSWWTLTPYALAGLAMGPIAGWLAGRVGYKVILQIGIAGAALSVLFGVAVVGNPTRGLLLAMSILAGITYAGMANIMLGSLGVVLAPKRNQGYLPGLNGGAFNLGAGLSFTIVFAVFTATGGNYRAGMIAGAILLGCAFAASFLIPKPETVPDTLAAEDRAARSA</sequence>
<feature type="transmembrane region" description="Helical" evidence="6">
    <location>
        <begin position="419"/>
        <end position="442"/>
    </location>
</feature>
<keyword evidence="4 6" id="KW-1133">Transmembrane helix</keyword>
<feature type="transmembrane region" description="Helical" evidence="6">
    <location>
        <begin position="120"/>
        <end position="138"/>
    </location>
</feature>
<dbReference type="InterPro" id="IPR020846">
    <property type="entry name" value="MFS_dom"/>
</dbReference>
<feature type="transmembrane region" description="Helical" evidence="6">
    <location>
        <begin position="183"/>
        <end position="203"/>
    </location>
</feature>
<feature type="transmembrane region" description="Helical" evidence="6">
    <location>
        <begin position="283"/>
        <end position="305"/>
    </location>
</feature>
<evidence type="ECO:0000313" key="9">
    <source>
        <dbReference type="Proteomes" id="UP001549139"/>
    </source>
</evidence>
<feature type="transmembrane region" description="Helical" evidence="6">
    <location>
        <begin position="353"/>
        <end position="374"/>
    </location>
</feature>
<keyword evidence="2" id="KW-0813">Transport</keyword>
<feature type="transmembrane region" description="Helical" evidence="6">
    <location>
        <begin position="448"/>
        <end position="467"/>
    </location>
</feature>
<dbReference type="Proteomes" id="UP001549139">
    <property type="component" value="Unassembled WGS sequence"/>
</dbReference>
<proteinExistence type="predicted"/>
<evidence type="ECO:0000256" key="6">
    <source>
        <dbReference type="SAM" id="Phobius"/>
    </source>
</evidence>
<dbReference type="Gene3D" id="1.20.1720.10">
    <property type="entry name" value="Multidrug resistance protein D"/>
    <property type="match status" value="1"/>
</dbReference>
<feature type="transmembrane region" description="Helical" evidence="6">
    <location>
        <begin position="150"/>
        <end position="171"/>
    </location>
</feature>
<feature type="transmembrane region" description="Helical" evidence="6">
    <location>
        <begin position="63"/>
        <end position="83"/>
    </location>
</feature>
<comment type="subcellular location">
    <subcellularLocation>
        <location evidence="1">Cell membrane</location>
        <topology evidence="1">Multi-pass membrane protein</topology>
    </subcellularLocation>
</comment>
<evidence type="ECO:0000256" key="3">
    <source>
        <dbReference type="ARBA" id="ARBA00022692"/>
    </source>
</evidence>
<evidence type="ECO:0000256" key="2">
    <source>
        <dbReference type="ARBA" id="ARBA00022448"/>
    </source>
</evidence>
<evidence type="ECO:0000256" key="4">
    <source>
        <dbReference type="ARBA" id="ARBA00022989"/>
    </source>
</evidence>
<dbReference type="PROSITE" id="PS50850">
    <property type="entry name" value="MFS"/>
    <property type="match status" value="1"/>
</dbReference>
<feature type="transmembrane region" description="Helical" evidence="6">
    <location>
        <begin position="95"/>
        <end position="114"/>
    </location>
</feature>
<dbReference type="EMBL" id="JBEPNZ010000001">
    <property type="protein sequence ID" value="MET3944157.1"/>
    <property type="molecule type" value="Genomic_DNA"/>
</dbReference>
<dbReference type="InterPro" id="IPR036259">
    <property type="entry name" value="MFS_trans_sf"/>
</dbReference>
<organism evidence="8 9">
    <name type="scientific">Corynebacterium mucifaciens</name>
    <dbReference type="NCBI Taxonomy" id="57171"/>
    <lineage>
        <taxon>Bacteria</taxon>
        <taxon>Bacillati</taxon>
        <taxon>Actinomycetota</taxon>
        <taxon>Actinomycetes</taxon>
        <taxon>Mycobacteriales</taxon>
        <taxon>Corynebacteriaceae</taxon>
        <taxon>Corynebacterium</taxon>
    </lineage>
</organism>
<keyword evidence="9" id="KW-1185">Reference proteome</keyword>
<dbReference type="InterPro" id="IPR011701">
    <property type="entry name" value="MFS"/>
</dbReference>
<evidence type="ECO:0000259" key="7">
    <source>
        <dbReference type="PROSITE" id="PS50850"/>
    </source>
</evidence>
<protein>
    <submittedName>
        <fullName evidence="8">MFS family permease</fullName>
    </submittedName>
</protein>
<name>A0ABV2NXB8_9CORY</name>
<reference evidence="8 9" key="1">
    <citation type="submission" date="2024-06" db="EMBL/GenBank/DDBJ databases">
        <title>Sequencing the genomes of 1000 actinobacteria strains.</title>
        <authorList>
            <person name="Klenk H.-P."/>
        </authorList>
    </citation>
    <scope>NUCLEOTIDE SEQUENCE [LARGE SCALE GENOMIC DNA]</scope>
    <source>
        <strain evidence="8 9">DSM 44265</strain>
    </source>
</reference>
<evidence type="ECO:0000256" key="1">
    <source>
        <dbReference type="ARBA" id="ARBA00004651"/>
    </source>
</evidence>
<feature type="transmembrane region" description="Helical" evidence="6">
    <location>
        <begin position="380"/>
        <end position="407"/>
    </location>
</feature>
<gene>
    <name evidence="8" type="ORF">JOF50_000956</name>
</gene>
<feature type="domain" description="Major facilitator superfamily (MFS) profile" evidence="7">
    <location>
        <begin position="29"/>
        <end position="471"/>
    </location>
</feature>
<dbReference type="Pfam" id="PF07690">
    <property type="entry name" value="MFS_1"/>
    <property type="match status" value="2"/>
</dbReference>
<feature type="transmembrane region" description="Helical" evidence="6">
    <location>
        <begin position="215"/>
        <end position="235"/>
    </location>
</feature>
<keyword evidence="5 6" id="KW-0472">Membrane</keyword>
<dbReference type="PANTHER" id="PTHR42718:SF9">
    <property type="entry name" value="MAJOR FACILITATOR SUPERFAMILY MULTIDRUG TRANSPORTER MFSC"/>
    <property type="match status" value="1"/>
</dbReference>
<comment type="caution">
    <text evidence="8">The sequence shown here is derived from an EMBL/GenBank/DDBJ whole genome shotgun (WGS) entry which is preliminary data.</text>
</comment>
<feature type="transmembrane region" description="Helical" evidence="6">
    <location>
        <begin position="29"/>
        <end position="51"/>
    </location>
</feature>
<feature type="transmembrane region" description="Helical" evidence="6">
    <location>
        <begin position="325"/>
        <end position="346"/>
    </location>
</feature>
<keyword evidence="3 6" id="KW-0812">Transmembrane</keyword>